<accession>A0ABR0NPJ4</accession>
<name>A0ABR0NPJ4_GOSAR</name>
<evidence type="ECO:0000313" key="1">
    <source>
        <dbReference type="EMBL" id="KAK5802449.1"/>
    </source>
</evidence>
<dbReference type="EMBL" id="JARKNE010000009">
    <property type="protein sequence ID" value="KAK5802449.1"/>
    <property type="molecule type" value="Genomic_DNA"/>
</dbReference>
<proteinExistence type="predicted"/>
<organism evidence="1 2">
    <name type="scientific">Gossypium arboreum</name>
    <name type="common">Tree cotton</name>
    <name type="synonym">Gossypium nanking</name>
    <dbReference type="NCBI Taxonomy" id="29729"/>
    <lineage>
        <taxon>Eukaryota</taxon>
        <taxon>Viridiplantae</taxon>
        <taxon>Streptophyta</taxon>
        <taxon>Embryophyta</taxon>
        <taxon>Tracheophyta</taxon>
        <taxon>Spermatophyta</taxon>
        <taxon>Magnoliopsida</taxon>
        <taxon>eudicotyledons</taxon>
        <taxon>Gunneridae</taxon>
        <taxon>Pentapetalae</taxon>
        <taxon>rosids</taxon>
        <taxon>malvids</taxon>
        <taxon>Malvales</taxon>
        <taxon>Malvaceae</taxon>
        <taxon>Malvoideae</taxon>
        <taxon>Gossypium</taxon>
    </lineage>
</organism>
<reference evidence="1 2" key="1">
    <citation type="submission" date="2023-03" db="EMBL/GenBank/DDBJ databases">
        <title>WGS of Gossypium arboreum.</title>
        <authorList>
            <person name="Yu D."/>
        </authorList>
    </citation>
    <scope>NUCLEOTIDE SEQUENCE [LARGE SCALE GENOMIC DNA]</scope>
    <source>
        <tissue evidence="1">Leaf</tissue>
    </source>
</reference>
<protein>
    <submittedName>
        <fullName evidence="1">Uncharacterized protein</fullName>
    </submittedName>
</protein>
<evidence type="ECO:0000313" key="2">
    <source>
        <dbReference type="Proteomes" id="UP001358586"/>
    </source>
</evidence>
<keyword evidence="2" id="KW-1185">Reference proteome</keyword>
<sequence length="63" mass="6922">MGHALLDCGVIKPTEKDKIRDDPPFSVTLKAELNLQGMESLKLNALSKKTQSQCSYTGLLEES</sequence>
<comment type="caution">
    <text evidence="1">The sequence shown here is derived from an EMBL/GenBank/DDBJ whole genome shotgun (WGS) entry which is preliminary data.</text>
</comment>
<gene>
    <name evidence="1" type="ORF">PVK06_030040</name>
</gene>
<dbReference type="Proteomes" id="UP001358586">
    <property type="component" value="Chromosome 9"/>
</dbReference>